<keyword evidence="3" id="KW-1185">Reference proteome</keyword>
<gene>
    <name evidence="2" type="ORF">NDU88_001969</name>
</gene>
<evidence type="ECO:0000256" key="1">
    <source>
        <dbReference type="SAM" id="MobiDB-lite"/>
    </source>
</evidence>
<name>A0AAV7QBM2_PLEWA</name>
<protein>
    <submittedName>
        <fullName evidence="2">Uncharacterized protein</fullName>
    </submittedName>
</protein>
<dbReference type="AlphaFoldDB" id="A0AAV7QBM2"/>
<dbReference type="Proteomes" id="UP001066276">
    <property type="component" value="Chromosome 6"/>
</dbReference>
<proteinExistence type="predicted"/>
<organism evidence="2 3">
    <name type="scientific">Pleurodeles waltl</name>
    <name type="common">Iberian ribbed newt</name>
    <dbReference type="NCBI Taxonomy" id="8319"/>
    <lineage>
        <taxon>Eukaryota</taxon>
        <taxon>Metazoa</taxon>
        <taxon>Chordata</taxon>
        <taxon>Craniata</taxon>
        <taxon>Vertebrata</taxon>
        <taxon>Euteleostomi</taxon>
        <taxon>Amphibia</taxon>
        <taxon>Batrachia</taxon>
        <taxon>Caudata</taxon>
        <taxon>Salamandroidea</taxon>
        <taxon>Salamandridae</taxon>
        <taxon>Pleurodelinae</taxon>
        <taxon>Pleurodeles</taxon>
    </lineage>
</organism>
<reference evidence="2" key="1">
    <citation type="journal article" date="2022" name="bioRxiv">
        <title>Sequencing and chromosome-scale assembly of the giantPleurodeles waltlgenome.</title>
        <authorList>
            <person name="Brown T."/>
            <person name="Elewa A."/>
            <person name="Iarovenko S."/>
            <person name="Subramanian E."/>
            <person name="Araus A.J."/>
            <person name="Petzold A."/>
            <person name="Susuki M."/>
            <person name="Suzuki K.-i.T."/>
            <person name="Hayashi T."/>
            <person name="Toyoda A."/>
            <person name="Oliveira C."/>
            <person name="Osipova E."/>
            <person name="Leigh N.D."/>
            <person name="Simon A."/>
            <person name="Yun M.H."/>
        </authorList>
    </citation>
    <scope>NUCLEOTIDE SEQUENCE</scope>
    <source>
        <strain evidence="2">20211129_DDA</strain>
        <tissue evidence="2">Liver</tissue>
    </source>
</reference>
<sequence>MVTLMSGKKGAGLGNCVFAVASQGGARREQTERWEEEKTLRRLQGVTGAKEDGGNCPLPCDPEQETTEGKQPKANDSGGCLPWSCSFPPCFKRSVLRQVCGQV</sequence>
<comment type="caution">
    <text evidence="2">The sequence shown here is derived from an EMBL/GenBank/DDBJ whole genome shotgun (WGS) entry which is preliminary data.</text>
</comment>
<feature type="region of interest" description="Disordered" evidence="1">
    <location>
        <begin position="45"/>
        <end position="75"/>
    </location>
</feature>
<evidence type="ECO:0000313" key="3">
    <source>
        <dbReference type="Proteomes" id="UP001066276"/>
    </source>
</evidence>
<accession>A0AAV7QBM2</accession>
<dbReference type="EMBL" id="JANPWB010000010">
    <property type="protein sequence ID" value="KAJ1135530.1"/>
    <property type="molecule type" value="Genomic_DNA"/>
</dbReference>
<evidence type="ECO:0000313" key="2">
    <source>
        <dbReference type="EMBL" id="KAJ1135530.1"/>
    </source>
</evidence>